<feature type="region of interest" description="Disordered" evidence="6">
    <location>
        <begin position="185"/>
        <end position="230"/>
    </location>
</feature>
<dbReference type="GO" id="GO:0003735">
    <property type="term" value="F:structural constituent of ribosome"/>
    <property type="evidence" value="ECO:0007669"/>
    <property type="project" value="InterPro"/>
</dbReference>
<dbReference type="GO" id="GO:0008097">
    <property type="term" value="F:5S rRNA binding"/>
    <property type="evidence" value="ECO:0007669"/>
    <property type="project" value="InterPro"/>
</dbReference>
<evidence type="ECO:0000256" key="4">
    <source>
        <dbReference type="ARBA" id="ARBA00023274"/>
    </source>
</evidence>
<dbReference type="GO" id="GO:0022625">
    <property type="term" value="C:cytosolic large ribosomal subunit"/>
    <property type="evidence" value="ECO:0007669"/>
    <property type="project" value="TreeGrafter"/>
</dbReference>
<dbReference type="SUPFAM" id="SSF50715">
    <property type="entry name" value="Ribosomal protein L25-like"/>
    <property type="match status" value="1"/>
</dbReference>
<dbReference type="AlphaFoldDB" id="A0A7C1SS95"/>
<feature type="compositionally biased region" description="Low complexity" evidence="6">
    <location>
        <begin position="185"/>
        <end position="201"/>
    </location>
</feature>
<dbReference type="Gene3D" id="2.170.120.20">
    <property type="entry name" value="Ribosomal protein L25, beta domain"/>
    <property type="match status" value="1"/>
</dbReference>
<keyword evidence="4 5" id="KW-0687">Ribonucleoprotein</keyword>
<dbReference type="CDD" id="cd00495">
    <property type="entry name" value="Ribosomal_L25_TL5_CTC"/>
    <property type="match status" value="1"/>
</dbReference>
<sequence>MAQIKASIRTETGKSKIRKLRRAGILPAVMYGHGDPSVMLSLSAHEFMMLLKELKGHAPIVDVVIDGQGTTRCVIKTIQRNPIDGSFLHVDFQKVHLHEKITMNVPVILHGTAEGVKQGGMLELLLREIPVRATIDRIPEHIDIDITHLKMGHSIHISDLKYPEIEFALPPESAIVTILTPRKLAAAAEATTPQPETTAEPEVIKEKKKEEAGSEEGKTEAEAKKKEEKK</sequence>
<dbReference type="Gene3D" id="2.40.240.10">
    <property type="entry name" value="Ribosomal Protein L25, Chain P"/>
    <property type="match status" value="1"/>
</dbReference>
<dbReference type="GO" id="GO:0006412">
    <property type="term" value="P:translation"/>
    <property type="evidence" value="ECO:0007669"/>
    <property type="project" value="UniProtKB-UniRule"/>
</dbReference>
<dbReference type="InterPro" id="IPR020056">
    <property type="entry name" value="Rbsml_bL25/Gln-tRNA_synth_N"/>
</dbReference>
<dbReference type="InterPro" id="IPR029751">
    <property type="entry name" value="Ribosomal_L25_dom"/>
</dbReference>
<evidence type="ECO:0000313" key="10">
    <source>
        <dbReference type="EMBL" id="HFJ53707.1"/>
    </source>
</evidence>
<comment type="subunit">
    <text evidence="5">Part of the 50S ribosomal subunit; part of the 5S rRNA/L5/L18/L25 subcomplex. Contacts the 5S rRNA. Binds to the 5S rRNA independently of L5 and L18.</text>
</comment>
<dbReference type="NCBIfam" id="TIGR00731">
    <property type="entry name" value="bL25_bact_ctc"/>
    <property type="match status" value="1"/>
</dbReference>
<evidence type="ECO:0000256" key="2">
    <source>
        <dbReference type="ARBA" id="ARBA00022884"/>
    </source>
</evidence>
<dbReference type="Pfam" id="PF14693">
    <property type="entry name" value="Ribosomal_TL5_C"/>
    <property type="match status" value="1"/>
</dbReference>
<comment type="caution">
    <text evidence="9">The sequence shown here is derived from an EMBL/GenBank/DDBJ whole genome shotgun (WGS) entry which is preliminary data.</text>
</comment>
<name>A0A7C1SS95_UNCW3</name>
<dbReference type="EMBL" id="DSLG01000008">
    <property type="protein sequence ID" value="HEA87869.1"/>
    <property type="molecule type" value="Genomic_DNA"/>
</dbReference>
<feature type="domain" description="Large ribosomal subunit protein bL25 beta" evidence="8">
    <location>
        <begin position="100"/>
        <end position="182"/>
    </location>
</feature>
<dbReference type="PANTHER" id="PTHR33284">
    <property type="entry name" value="RIBOSOMAL PROTEIN L25/GLN-TRNA SYNTHETASE, ANTI-CODON-BINDING DOMAIN-CONTAINING PROTEIN"/>
    <property type="match status" value="1"/>
</dbReference>
<evidence type="ECO:0000256" key="1">
    <source>
        <dbReference type="ARBA" id="ARBA00022730"/>
    </source>
</evidence>
<comment type="function">
    <text evidence="5">This is one of the proteins that binds to the 5S RNA in the ribosome where it forms part of the central protuberance.</text>
</comment>
<keyword evidence="3 5" id="KW-0689">Ribosomal protein</keyword>
<comment type="similarity">
    <text evidence="5">Belongs to the bacterial ribosomal protein bL25 family. CTC subfamily.</text>
</comment>
<dbReference type="HAMAP" id="MF_01334">
    <property type="entry name" value="Ribosomal_bL25_CTC"/>
    <property type="match status" value="1"/>
</dbReference>
<evidence type="ECO:0000259" key="7">
    <source>
        <dbReference type="Pfam" id="PF01386"/>
    </source>
</evidence>
<evidence type="ECO:0000256" key="3">
    <source>
        <dbReference type="ARBA" id="ARBA00022980"/>
    </source>
</evidence>
<evidence type="ECO:0000256" key="6">
    <source>
        <dbReference type="SAM" id="MobiDB-lite"/>
    </source>
</evidence>
<evidence type="ECO:0000256" key="5">
    <source>
        <dbReference type="HAMAP-Rule" id="MF_01334"/>
    </source>
</evidence>
<keyword evidence="1 5" id="KW-0699">rRNA-binding</keyword>
<gene>
    <name evidence="5" type="primary">rplY</name>
    <name evidence="5" type="synonym">ctc</name>
    <name evidence="9" type="ORF">ENP94_07700</name>
    <name evidence="10" type="ORF">ENS16_03345</name>
</gene>
<dbReference type="InterPro" id="IPR037121">
    <property type="entry name" value="Ribosomal_bL25_C"/>
</dbReference>
<organism evidence="9">
    <name type="scientific">candidate division WOR-3 bacterium</name>
    <dbReference type="NCBI Taxonomy" id="2052148"/>
    <lineage>
        <taxon>Bacteria</taxon>
        <taxon>Bacteria division WOR-3</taxon>
    </lineage>
</organism>
<evidence type="ECO:0000259" key="8">
    <source>
        <dbReference type="Pfam" id="PF14693"/>
    </source>
</evidence>
<dbReference type="InterPro" id="IPR020057">
    <property type="entry name" value="Ribosomal_bL25_b-dom"/>
</dbReference>
<feature type="domain" description="Large ribosomal subunit protein bL25 L25" evidence="7">
    <location>
        <begin position="4"/>
        <end position="92"/>
    </location>
</feature>
<accession>A0A7C1SS95</accession>
<dbReference type="Pfam" id="PF01386">
    <property type="entry name" value="Ribosomal_L25p"/>
    <property type="match status" value="1"/>
</dbReference>
<reference evidence="9" key="1">
    <citation type="journal article" date="2020" name="mSystems">
        <title>Genome- and Community-Level Interaction Insights into Carbon Utilization and Element Cycling Functions of Hydrothermarchaeota in Hydrothermal Sediment.</title>
        <authorList>
            <person name="Zhou Z."/>
            <person name="Liu Y."/>
            <person name="Xu W."/>
            <person name="Pan J."/>
            <person name="Luo Z.H."/>
            <person name="Li M."/>
        </authorList>
    </citation>
    <scope>NUCLEOTIDE SEQUENCE [LARGE SCALE GENOMIC DNA]</scope>
    <source>
        <strain evidence="9">SpSt-265</strain>
        <strain evidence="10">SpSt-465</strain>
    </source>
</reference>
<protein>
    <recommendedName>
        <fullName evidence="5">Large ribosomal subunit protein bL25</fullName>
    </recommendedName>
    <alternativeName>
        <fullName evidence="5">General stress protein CTC</fullName>
    </alternativeName>
</protein>
<feature type="compositionally biased region" description="Basic and acidic residues" evidence="6">
    <location>
        <begin position="202"/>
        <end position="230"/>
    </location>
</feature>
<dbReference type="EMBL" id="DSTU01000004">
    <property type="protein sequence ID" value="HFJ53707.1"/>
    <property type="molecule type" value="Genomic_DNA"/>
</dbReference>
<dbReference type="PANTHER" id="PTHR33284:SF1">
    <property type="entry name" value="RIBOSOMAL PROTEIN L25_GLN-TRNA SYNTHETASE, ANTI-CODON-BINDING DOMAIN-CONTAINING PROTEIN"/>
    <property type="match status" value="1"/>
</dbReference>
<proteinExistence type="inferred from homology"/>
<keyword evidence="2 5" id="KW-0694">RNA-binding</keyword>
<evidence type="ECO:0000313" key="9">
    <source>
        <dbReference type="EMBL" id="HEA87869.1"/>
    </source>
</evidence>
<dbReference type="InterPro" id="IPR011035">
    <property type="entry name" value="Ribosomal_bL25/Gln-tRNA_synth"/>
</dbReference>
<dbReference type="InterPro" id="IPR020930">
    <property type="entry name" value="Ribosomal_uL5_bac-type"/>
</dbReference>
<dbReference type="InterPro" id="IPR001021">
    <property type="entry name" value="Ribosomal_bL25_long"/>
</dbReference>